<sequence length="289" mass="32750">AKWGPNDETVIFIGWKELSYKLGVWGCVNRRNALYVINLESKDIECLTPDDNISVQSPRFSPNLDTLIYLENSGGGPHFKGAKLRKYDWKTKKISTVVDLVEHATGDEFPGIYVECLPSQCWSEDGKHIYFSTIWRSRVAILCVDIENGQFLKVQVDEQFGSSVVLDVQHNMLIAVLSAPNIDPCLVIGQIDAKNRAVIAWNYLDSRAPVIHSDIKWNIKRLTPTVPNEKYSDLDFEVIVISPTEIRKKCHLIVMPHGGLHWFSPAGFLYKYIGFLKLGYILCLGKFSC</sequence>
<proteinExistence type="inferred from homology"/>
<evidence type="ECO:0000313" key="5">
    <source>
        <dbReference type="Proteomes" id="UP000499080"/>
    </source>
</evidence>
<evidence type="ECO:0000259" key="3">
    <source>
        <dbReference type="Pfam" id="PF19283"/>
    </source>
</evidence>
<protein>
    <submittedName>
        <fullName evidence="4">Acylamino-acid-releasing enzyme</fullName>
    </submittedName>
</protein>
<evidence type="ECO:0000256" key="1">
    <source>
        <dbReference type="ARBA" id="ARBA00010040"/>
    </source>
</evidence>
<feature type="non-terminal residue" evidence="4">
    <location>
        <position position="1"/>
    </location>
</feature>
<dbReference type="Gene3D" id="2.120.10.30">
    <property type="entry name" value="TolB, C-terminal domain"/>
    <property type="match status" value="1"/>
</dbReference>
<dbReference type="Pfam" id="PF19283">
    <property type="entry name" value="APEH_N"/>
    <property type="match status" value="1"/>
</dbReference>
<dbReference type="InterPro" id="IPR011042">
    <property type="entry name" value="6-blade_b-propeller_TolB-like"/>
</dbReference>
<evidence type="ECO:0000313" key="4">
    <source>
        <dbReference type="EMBL" id="GBN81128.1"/>
    </source>
</evidence>
<dbReference type="AlphaFoldDB" id="A0A4Y2RZ42"/>
<dbReference type="Proteomes" id="UP000499080">
    <property type="component" value="Unassembled WGS sequence"/>
</dbReference>
<evidence type="ECO:0000256" key="2">
    <source>
        <dbReference type="ARBA" id="ARBA00022801"/>
    </source>
</evidence>
<keyword evidence="2" id="KW-0378">Hydrolase</keyword>
<keyword evidence="5" id="KW-1185">Reference proteome</keyword>
<comment type="similarity">
    <text evidence="1">Belongs to the peptidase S9C family.</text>
</comment>
<dbReference type="PANTHER" id="PTHR42776:SF4">
    <property type="entry name" value="ACYLAMINO-ACID-RELEASING ENZYME"/>
    <property type="match status" value="1"/>
</dbReference>
<dbReference type="GO" id="GO:0004252">
    <property type="term" value="F:serine-type endopeptidase activity"/>
    <property type="evidence" value="ECO:0007669"/>
    <property type="project" value="TreeGrafter"/>
</dbReference>
<dbReference type="OrthoDB" id="416344at2759"/>
<reference evidence="4 5" key="1">
    <citation type="journal article" date="2019" name="Sci. Rep.">
        <title>Orb-weaving spider Araneus ventricosus genome elucidates the spidroin gene catalogue.</title>
        <authorList>
            <person name="Kono N."/>
            <person name="Nakamura H."/>
            <person name="Ohtoshi R."/>
            <person name="Moran D.A.P."/>
            <person name="Shinohara A."/>
            <person name="Yoshida Y."/>
            <person name="Fujiwara M."/>
            <person name="Mori M."/>
            <person name="Tomita M."/>
            <person name="Arakawa K."/>
        </authorList>
    </citation>
    <scope>NUCLEOTIDE SEQUENCE [LARGE SCALE GENOMIC DNA]</scope>
</reference>
<organism evidence="4 5">
    <name type="scientific">Araneus ventricosus</name>
    <name type="common">Orbweaver spider</name>
    <name type="synonym">Epeira ventricosa</name>
    <dbReference type="NCBI Taxonomy" id="182803"/>
    <lineage>
        <taxon>Eukaryota</taxon>
        <taxon>Metazoa</taxon>
        <taxon>Ecdysozoa</taxon>
        <taxon>Arthropoda</taxon>
        <taxon>Chelicerata</taxon>
        <taxon>Arachnida</taxon>
        <taxon>Araneae</taxon>
        <taxon>Araneomorphae</taxon>
        <taxon>Entelegynae</taxon>
        <taxon>Araneoidea</taxon>
        <taxon>Araneidae</taxon>
        <taxon>Araneus</taxon>
    </lineage>
</organism>
<gene>
    <name evidence="4" type="primary">Apeh_2</name>
    <name evidence="4" type="ORF">AVEN_107533_1</name>
</gene>
<name>A0A4Y2RZ42_ARAVE</name>
<feature type="domain" description="Acylamino-acid-releasing enzyme N-terminal" evidence="3">
    <location>
        <begin position="6"/>
        <end position="213"/>
    </location>
</feature>
<dbReference type="PANTHER" id="PTHR42776">
    <property type="entry name" value="SERINE PEPTIDASE S9 FAMILY MEMBER"/>
    <property type="match status" value="1"/>
</dbReference>
<dbReference type="InterPro" id="IPR045550">
    <property type="entry name" value="AARE_N"/>
</dbReference>
<dbReference type="SUPFAM" id="SSF82171">
    <property type="entry name" value="DPP6 N-terminal domain-like"/>
    <property type="match status" value="1"/>
</dbReference>
<accession>A0A4Y2RZ42</accession>
<comment type="caution">
    <text evidence="4">The sequence shown here is derived from an EMBL/GenBank/DDBJ whole genome shotgun (WGS) entry which is preliminary data.</text>
</comment>
<dbReference type="EMBL" id="BGPR01019157">
    <property type="protein sequence ID" value="GBN81128.1"/>
    <property type="molecule type" value="Genomic_DNA"/>
</dbReference>